<dbReference type="GO" id="GO:0016020">
    <property type="term" value="C:membrane"/>
    <property type="evidence" value="ECO:0007669"/>
    <property type="project" value="InterPro"/>
</dbReference>
<feature type="transmembrane region" description="Helical" evidence="2">
    <location>
        <begin position="96"/>
        <end position="115"/>
    </location>
</feature>
<dbReference type="InterPro" id="IPR037185">
    <property type="entry name" value="EmrE-like"/>
</dbReference>
<accession>A0A9D1N279</accession>
<name>A0A9D1N279_9FIRM</name>
<evidence type="ECO:0000256" key="1">
    <source>
        <dbReference type="ARBA" id="ARBA00007362"/>
    </source>
</evidence>
<proteinExistence type="inferred from homology"/>
<comment type="caution">
    <text evidence="4">The sequence shown here is derived from an EMBL/GenBank/DDBJ whole genome shotgun (WGS) entry which is preliminary data.</text>
</comment>
<feature type="transmembrane region" description="Helical" evidence="2">
    <location>
        <begin position="266"/>
        <end position="284"/>
    </location>
</feature>
<evidence type="ECO:0000313" key="4">
    <source>
        <dbReference type="EMBL" id="HIU93797.1"/>
    </source>
</evidence>
<dbReference type="Gene3D" id="1.10.3730.20">
    <property type="match status" value="1"/>
</dbReference>
<feature type="transmembrane region" description="Helical" evidence="2">
    <location>
        <begin position="34"/>
        <end position="58"/>
    </location>
</feature>
<evidence type="ECO:0000256" key="2">
    <source>
        <dbReference type="SAM" id="Phobius"/>
    </source>
</evidence>
<dbReference type="EMBL" id="DVNZ01000046">
    <property type="protein sequence ID" value="HIU93797.1"/>
    <property type="molecule type" value="Genomic_DNA"/>
</dbReference>
<feature type="transmembrane region" description="Helical" evidence="2">
    <location>
        <begin position="5"/>
        <end position="22"/>
    </location>
</feature>
<feature type="transmembrane region" description="Helical" evidence="2">
    <location>
        <begin position="149"/>
        <end position="166"/>
    </location>
</feature>
<feature type="transmembrane region" description="Helical" evidence="2">
    <location>
        <begin position="70"/>
        <end position="89"/>
    </location>
</feature>
<feature type="domain" description="EamA" evidence="3">
    <location>
        <begin position="4"/>
        <end position="137"/>
    </location>
</feature>
<dbReference type="InterPro" id="IPR000620">
    <property type="entry name" value="EamA_dom"/>
</dbReference>
<protein>
    <submittedName>
        <fullName evidence="4">EamA family transporter</fullName>
    </submittedName>
</protein>
<feature type="transmembrane region" description="Helical" evidence="2">
    <location>
        <begin position="181"/>
        <end position="201"/>
    </location>
</feature>
<dbReference type="AlphaFoldDB" id="A0A9D1N279"/>
<dbReference type="Pfam" id="PF00892">
    <property type="entry name" value="EamA"/>
    <property type="match status" value="2"/>
</dbReference>
<sequence>MSEWILYACASAVLGGLLPSLVKTGVRRAAPAAAAAVYAAVAFLFALGAAAIAGTLGAVPSLNNGELVRLLAGGLLRALVWLCLFTALSTGGVSRVTPIVNLAPAIAAVFGALLFGGQLGVWRLCCLVLLLLGTVLMESRQQKGRGCRWLLFSLLALLCAAGHALAQERLLAGVAASVRTLMESLMAAVLLSLLALAGRSFQSLKKLRFDEILYLLLSGVATGLAALCDAAAARFGDTTYLLPIACCAFPLTLLFARLLHKEKIPASALLGLVFAVAGMFALLLEL</sequence>
<evidence type="ECO:0000259" key="3">
    <source>
        <dbReference type="Pfam" id="PF00892"/>
    </source>
</evidence>
<dbReference type="PANTHER" id="PTHR22911:SF137">
    <property type="entry name" value="SOLUTE CARRIER FAMILY 35 MEMBER G2-RELATED"/>
    <property type="match status" value="1"/>
</dbReference>
<feature type="domain" description="EamA" evidence="3">
    <location>
        <begin position="149"/>
        <end position="283"/>
    </location>
</feature>
<feature type="transmembrane region" description="Helical" evidence="2">
    <location>
        <begin position="213"/>
        <end position="233"/>
    </location>
</feature>
<comment type="similarity">
    <text evidence="1">Belongs to the EamA transporter family.</text>
</comment>
<keyword evidence="2" id="KW-0812">Transmembrane</keyword>
<organism evidence="4 5">
    <name type="scientific">Candidatus Aphodomorpha intestinavium</name>
    <dbReference type="NCBI Taxonomy" id="2840672"/>
    <lineage>
        <taxon>Bacteria</taxon>
        <taxon>Bacillati</taxon>
        <taxon>Bacillota</taxon>
        <taxon>Clostridia</taxon>
        <taxon>Eubacteriales</taxon>
        <taxon>Candidatus Aphodomorpha</taxon>
    </lineage>
</organism>
<evidence type="ECO:0000313" key="5">
    <source>
        <dbReference type="Proteomes" id="UP000824128"/>
    </source>
</evidence>
<dbReference type="SUPFAM" id="SSF103481">
    <property type="entry name" value="Multidrug resistance efflux transporter EmrE"/>
    <property type="match status" value="2"/>
</dbReference>
<reference evidence="4" key="1">
    <citation type="submission" date="2020-10" db="EMBL/GenBank/DDBJ databases">
        <authorList>
            <person name="Gilroy R."/>
        </authorList>
    </citation>
    <scope>NUCLEOTIDE SEQUENCE</scope>
    <source>
        <strain evidence="4">ChiGjej2B2-16831</strain>
    </source>
</reference>
<dbReference type="PANTHER" id="PTHR22911">
    <property type="entry name" value="ACYL-MALONYL CONDENSING ENZYME-RELATED"/>
    <property type="match status" value="1"/>
</dbReference>
<dbReference type="Proteomes" id="UP000824128">
    <property type="component" value="Unassembled WGS sequence"/>
</dbReference>
<keyword evidence="2" id="KW-1133">Transmembrane helix</keyword>
<keyword evidence="2" id="KW-0472">Membrane</keyword>
<feature type="transmembrane region" description="Helical" evidence="2">
    <location>
        <begin position="121"/>
        <end position="137"/>
    </location>
</feature>
<reference evidence="4" key="2">
    <citation type="journal article" date="2021" name="PeerJ">
        <title>Extensive microbial diversity within the chicken gut microbiome revealed by metagenomics and culture.</title>
        <authorList>
            <person name="Gilroy R."/>
            <person name="Ravi A."/>
            <person name="Getino M."/>
            <person name="Pursley I."/>
            <person name="Horton D.L."/>
            <person name="Alikhan N.F."/>
            <person name="Baker D."/>
            <person name="Gharbi K."/>
            <person name="Hall N."/>
            <person name="Watson M."/>
            <person name="Adriaenssens E.M."/>
            <person name="Foster-Nyarko E."/>
            <person name="Jarju S."/>
            <person name="Secka A."/>
            <person name="Antonio M."/>
            <person name="Oren A."/>
            <person name="Chaudhuri R.R."/>
            <person name="La Ragione R."/>
            <person name="Hildebrand F."/>
            <person name="Pallen M.J."/>
        </authorList>
    </citation>
    <scope>NUCLEOTIDE SEQUENCE</scope>
    <source>
        <strain evidence="4">ChiGjej2B2-16831</strain>
    </source>
</reference>
<feature type="transmembrane region" description="Helical" evidence="2">
    <location>
        <begin position="239"/>
        <end position="259"/>
    </location>
</feature>
<gene>
    <name evidence="4" type="ORF">IAD24_01435</name>
</gene>